<gene>
    <name evidence="6" type="ORF">Poli38472_000715</name>
</gene>
<evidence type="ECO:0000313" key="6">
    <source>
        <dbReference type="EMBL" id="TMW60673.1"/>
    </source>
</evidence>
<dbReference type="PANTHER" id="PTHR12363:SF33">
    <property type="entry name" value="IMPORTIN-13"/>
    <property type="match status" value="1"/>
</dbReference>
<dbReference type="PANTHER" id="PTHR12363">
    <property type="entry name" value="TRANSPORTIN 3 AND IMPORTIN 13"/>
    <property type="match status" value="1"/>
</dbReference>
<dbReference type="SUPFAM" id="SSF48371">
    <property type="entry name" value="ARM repeat"/>
    <property type="match status" value="1"/>
</dbReference>
<comment type="caution">
    <text evidence="6">The sequence shown here is derived from an EMBL/GenBank/DDBJ whole genome shotgun (WGS) entry which is preliminary data.</text>
</comment>
<evidence type="ECO:0000256" key="4">
    <source>
        <dbReference type="ARBA" id="ARBA00023242"/>
    </source>
</evidence>
<proteinExistence type="inferred from homology"/>
<protein>
    <recommendedName>
        <fullName evidence="5">Exportin-1/Importin-beta-like domain-containing protein</fullName>
    </recommendedName>
</protein>
<dbReference type="AlphaFoldDB" id="A0A8K1FJE7"/>
<accession>A0A8K1FJE7</accession>
<reference evidence="6" key="1">
    <citation type="submission" date="2019-03" db="EMBL/GenBank/DDBJ databases">
        <title>Long read genome sequence of the mycoparasitic Pythium oligandrum ATCC 38472 isolated from sugarbeet rhizosphere.</title>
        <authorList>
            <person name="Gaulin E."/>
        </authorList>
    </citation>
    <scope>NUCLEOTIDE SEQUENCE</scope>
    <source>
        <strain evidence="6">ATCC 38472_TT</strain>
    </source>
</reference>
<evidence type="ECO:0000313" key="7">
    <source>
        <dbReference type="Proteomes" id="UP000794436"/>
    </source>
</evidence>
<evidence type="ECO:0000256" key="2">
    <source>
        <dbReference type="ARBA" id="ARBA00007991"/>
    </source>
</evidence>
<dbReference type="InterPro" id="IPR011989">
    <property type="entry name" value="ARM-like"/>
</dbReference>
<dbReference type="OrthoDB" id="435593at2759"/>
<organism evidence="6 7">
    <name type="scientific">Pythium oligandrum</name>
    <name type="common">Mycoparasitic fungus</name>
    <dbReference type="NCBI Taxonomy" id="41045"/>
    <lineage>
        <taxon>Eukaryota</taxon>
        <taxon>Sar</taxon>
        <taxon>Stramenopiles</taxon>
        <taxon>Oomycota</taxon>
        <taxon>Peronosporomycetes</taxon>
        <taxon>Pythiales</taxon>
        <taxon>Pythiaceae</taxon>
        <taxon>Pythium</taxon>
    </lineage>
</organism>
<dbReference type="InterPro" id="IPR013598">
    <property type="entry name" value="Exportin-1/Importin-b-like"/>
</dbReference>
<name>A0A8K1FJE7_PYTOL</name>
<dbReference type="InterPro" id="IPR016024">
    <property type="entry name" value="ARM-type_fold"/>
</dbReference>
<keyword evidence="7" id="KW-1185">Reference proteome</keyword>
<dbReference type="Pfam" id="PF08389">
    <property type="entry name" value="Xpo1"/>
    <property type="match status" value="1"/>
</dbReference>
<dbReference type="Gene3D" id="1.25.10.10">
    <property type="entry name" value="Leucine-rich Repeat Variant"/>
    <property type="match status" value="1"/>
</dbReference>
<dbReference type="Proteomes" id="UP000794436">
    <property type="component" value="Unassembled WGS sequence"/>
</dbReference>
<dbReference type="GO" id="GO:0005737">
    <property type="term" value="C:cytoplasm"/>
    <property type="evidence" value="ECO:0007669"/>
    <property type="project" value="TreeGrafter"/>
</dbReference>
<sequence length="1023" mass="115469">MEVSVVAEAINQLYNPLSSPKIRRRADSLLQRFQRSPEAAQTALRVLQAPIPAETNPTITAQLKAERAFAASTLYFTVATYVRKYKLEDVANWTPEERLQHEMLTQEFVVLCQQVWDILTGPSAAAEEFNVQTHLALTVAVILLRFHEQHNESSVVAAVEWLVSNQQRPMTDDLACNVTNFAILLTLKVIPEEVDNKRVKFFKIRRAACEMMVQQAAANVVQNVLPSIASAIDANEDQSRLRGLLLQCFSSWIEYGSITPALLLESGLLNRAFGETLHRPFSNEAFSVIREAVRACKNDSHLPMMVFVMKEFVNLGKHIREQLASPTPERVAFCLKNCATAISECGQAFIKYFVDYDRDGTTGPLVFEFLETILAFTALNHLEISNETMEFWIDFRVYISGKHEERMYEFEIFISRLLNILVERTQYPRDYKSFSAVAKEQFGVYRNDVRCVFRALATASAASEDRFIVDAIYAIFHQYELADAGQVDDTWWRKTEVYVHALSALSKSIRQEDTSLVPRLFEYLSRDQPNHFALSRTASILLGVASHWFARNPSYIDLYALKILSRSFGVVDGPQSIPYRGRSEEDHVGAVALRKLTSLCGTHMFTPMWLEALVQLYRVSLSAPRKKAGLVDSSVALIVESVANIVANVPYKDAFPVIDQLCSIMFEDFVSRYGTLNPDDDDSIEFLSVILDHLHVLVTRIPPQINQEVPHPMLQVLQKQWGLLEGILRAYGANEDVMEKFCGMLVGLLETIRFEALDLASAIMSNLLEQFARTYDGNFLRVIKGVIMCAGDDEETMASLTRVFVIVVETSLSKIAAAGSVDECPVLIMALFDLVAACGEFRPMILVQSHQFESLLALILHALKAQSPDVGSATLSLLKEIGSWYGEVQRTPHHLLQSGELEGKVRLHQLIQTLFFERDVQYHLLVALFHAAGGAMPQTLLETIAEVIRSCWTYFGRRRSEELIMRMLSDDGFMQVPQRTRGEFVSTISKQDCIDNSRKFRRVLSTFCDHFKKCTSGTPSVMS</sequence>
<evidence type="ECO:0000256" key="3">
    <source>
        <dbReference type="ARBA" id="ARBA00022448"/>
    </source>
</evidence>
<dbReference type="InterPro" id="IPR051345">
    <property type="entry name" value="Importin_beta-like_NTR"/>
</dbReference>
<comment type="subcellular location">
    <subcellularLocation>
        <location evidence="1">Nucleus</location>
    </subcellularLocation>
</comment>
<comment type="similarity">
    <text evidence="2">Belongs to the importin beta family.</text>
</comment>
<dbReference type="EMBL" id="SPLM01000108">
    <property type="protein sequence ID" value="TMW60673.1"/>
    <property type="molecule type" value="Genomic_DNA"/>
</dbReference>
<evidence type="ECO:0000259" key="5">
    <source>
        <dbReference type="Pfam" id="PF08389"/>
    </source>
</evidence>
<keyword evidence="4" id="KW-0539">Nucleus</keyword>
<dbReference type="GO" id="GO:0006606">
    <property type="term" value="P:protein import into nucleus"/>
    <property type="evidence" value="ECO:0007669"/>
    <property type="project" value="TreeGrafter"/>
</dbReference>
<keyword evidence="3" id="KW-0813">Transport</keyword>
<dbReference type="GO" id="GO:0005634">
    <property type="term" value="C:nucleus"/>
    <property type="evidence" value="ECO:0007669"/>
    <property type="project" value="UniProtKB-SubCell"/>
</dbReference>
<feature type="domain" description="Exportin-1/Importin-beta-like" evidence="5">
    <location>
        <begin position="132"/>
        <end position="280"/>
    </location>
</feature>
<evidence type="ECO:0000256" key="1">
    <source>
        <dbReference type="ARBA" id="ARBA00004123"/>
    </source>
</evidence>